<dbReference type="PROSITE" id="PS50928">
    <property type="entry name" value="ABC_TM1"/>
    <property type="match status" value="1"/>
</dbReference>
<organism evidence="9 10">
    <name type="scientific">Bradyrhizobium elkanii</name>
    <dbReference type="NCBI Taxonomy" id="29448"/>
    <lineage>
        <taxon>Bacteria</taxon>
        <taxon>Pseudomonadati</taxon>
        <taxon>Pseudomonadota</taxon>
        <taxon>Alphaproteobacteria</taxon>
        <taxon>Hyphomicrobiales</taxon>
        <taxon>Nitrobacteraceae</taxon>
        <taxon>Bradyrhizobium</taxon>
    </lineage>
</organism>
<keyword evidence="10" id="KW-1185">Reference proteome</keyword>
<proteinExistence type="inferred from homology"/>
<evidence type="ECO:0000256" key="4">
    <source>
        <dbReference type="ARBA" id="ARBA00022692"/>
    </source>
</evidence>
<feature type="transmembrane region" description="Helical" evidence="7">
    <location>
        <begin position="9"/>
        <end position="30"/>
    </location>
</feature>
<dbReference type="SUPFAM" id="SSF161098">
    <property type="entry name" value="MetI-like"/>
    <property type="match status" value="1"/>
</dbReference>
<evidence type="ECO:0000256" key="1">
    <source>
        <dbReference type="ARBA" id="ARBA00004651"/>
    </source>
</evidence>
<keyword evidence="2 7" id="KW-0813">Transport</keyword>
<dbReference type="PANTHER" id="PTHR43163:SF6">
    <property type="entry name" value="DIPEPTIDE TRANSPORT SYSTEM PERMEASE PROTEIN DPPB-RELATED"/>
    <property type="match status" value="1"/>
</dbReference>
<dbReference type="Pfam" id="PF00528">
    <property type="entry name" value="BPD_transp_1"/>
    <property type="match status" value="1"/>
</dbReference>
<name>A0ABV4F8I1_BRAEL</name>
<dbReference type="PANTHER" id="PTHR43163">
    <property type="entry name" value="DIPEPTIDE TRANSPORT SYSTEM PERMEASE PROTEIN DPPB-RELATED"/>
    <property type="match status" value="1"/>
</dbReference>
<dbReference type="CDD" id="cd06261">
    <property type="entry name" value="TM_PBP2"/>
    <property type="match status" value="1"/>
</dbReference>
<dbReference type="InterPro" id="IPR035906">
    <property type="entry name" value="MetI-like_sf"/>
</dbReference>
<dbReference type="Gene3D" id="1.10.3720.10">
    <property type="entry name" value="MetI-like"/>
    <property type="match status" value="1"/>
</dbReference>
<accession>A0ABV4F8I1</accession>
<comment type="subcellular location">
    <subcellularLocation>
        <location evidence="1 7">Cell membrane</location>
        <topology evidence="1 7">Multi-pass membrane protein</topology>
    </subcellularLocation>
</comment>
<evidence type="ECO:0000256" key="2">
    <source>
        <dbReference type="ARBA" id="ARBA00022448"/>
    </source>
</evidence>
<keyword evidence="6 7" id="KW-0472">Membrane</keyword>
<feature type="transmembrane region" description="Helical" evidence="7">
    <location>
        <begin position="177"/>
        <end position="197"/>
    </location>
</feature>
<reference evidence="9 10" key="1">
    <citation type="submission" date="2024-07" db="EMBL/GenBank/DDBJ databases">
        <title>Genomic Encyclopedia of Type Strains, Phase V (KMG-V): Genome sequencing to study the core and pangenomes of soil and plant-associated prokaryotes.</title>
        <authorList>
            <person name="Whitman W."/>
        </authorList>
    </citation>
    <scope>NUCLEOTIDE SEQUENCE [LARGE SCALE GENOMIC DNA]</scope>
    <source>
        <strain evidence="9 10">USDA 415</strain>
    </source>
</reference>
<dbReference type="InterPro" id="IPR045621">
    <property type="entry name" value="BPD_transp_1_N"/>
</dbReference>
<gene>
    <name evidence="9" type="ORF">ABIF29_006198</name>
</gene>
<feature type="transmembrane region" description="Helical" evidence="7">
    <location>
        <begin position="281"/>
        <end position="307"/>
    </location>
</feature>
<comment type="similarity">
    <text evidence="7">Belongs to the binding-protein-dependent transport system permease family.</text>
</comment>
<evidence type="ECO:0000313" key="9">
    <source>
        <dbReference type="EMBL" id="MEY9319399.1"/>
    </source>
</evidence>
<feature type="transmembrane region" description="Helical" evidence="7">
    <location>
        <begin position="235"/>
        <end position="261"/>
    </location>
</feature>
<sequence length="313" mass="34377">MVSYILRRILATLPVMAIVALFVFSLLYIAPGDPAVVIAGDQASPADVERIRQSLGLDRPFLVQFGSWLWHILHGDLGTSIFTSLPVSTLIAQRIEPTLSLMVLTLLLTILVAVPLGVVAAWKAGSWLDRTIMTFAVFGFSLPVFVVGYVLAYVFALKFEWLPVQGYTPLSEGFWPWLQNLILPAVALGCVYIALIARITRASMLEVLQQDYIRTARAKGLGMRNILFVHALKNAAVPIVTVIGIGIALLIGGAVVTESVFAIPGLGRLTIDAILRRDYPVIQGIVLLFSFLYVLVNLMVDVVYTLVDPRIRY</sequence>
<comment type="caution">
    <text evidence="9">The sequence shown here is derived from an EMBL/GenBank/DDBJ whole genome shotgun (WGS) entry which is preliminary data.</text>
</comment>
<evidence type="ECO:0000256" key="6">
    <source>
        <dbReference type="ARBA" id="ARBA00023136"/>
    </source>
</evidence>
<keyword evidence="3" id="KW-1003">Cell membrane</keyword>
<keyword evidence="4 7" id="KW-0812">Transmembrane</keyword>
<dbReference type="Pfam" id="PF19300">
    <property type="entry name" value="BPD_transp_1_N"/>
    <property type="match status" value="1"/>
</dbReference>
<evidence type="ECO:0000313" key="10">
    <source>
        <dbReference type="Proteomes" id="UP001565471"/>
    </source>
</evidence>
<keyword evidence="5 7" id="KW-1133">Transmembrane helix</keyword>
<evidence type="ECO:0000256" key="5">
    <source>
        <dbReference type="ARBA" id="ARBA00022989"/>
    </source>
</evidence>
<feature type="transmembrane region" description="Helical" evidence="7">
    <location>
        <begin position="99"/>
        <end position="122"/>
    </location>
</feature>
<evidence type="ECO:0000256" key="3">
    <source>
        <dbReference type="ARBA" id="ARBA00022475"/>
    </source>
</evidence>
<evidence type="ECO:0000256" key="7">
    <source>
        <dbReference type="RuleBase" id="RU363032"/>
    </source>
</evidence>
<dbReference type="Proteomes" id="UP001565471">
    <property type="component" value="Unassembled WGS sequence"/>
</dbReference>
<dbReference type="EMBL" id="JBGBZA010000002">
    <property type="protein sequence ID" value="MEY9319399.1"/>
    <property type="molecule type" value="Genomic_DNA"/>
</dbReference>
<feature type="domain" description="ABC transmembrane type-1" evidence="8">
    <location>
        <begin position="95"/>
        <end position="304"/>
    </location>
</feature>
<protein>
    <submittedName>
        <fullName evidence="9">Peptide/nickel transport system permease protein</fullName>
    </submittedName>
</protein>
<evidence type="ECO:0000259" key="8">
    <source>
        <dbReference type="PROSITE" id="PS50928"/>
    </source>
</evidence>
<dbReference type="InterPro" id="IPR000515">
    <property type="entry name" value="MetI-like"/>
</dbReference>
<dbReference type="RefSeq" id="WP_016841169.1">
    <property type="nucleotide sequence ID" value="NZ_CP126026.1"/>
</dbReference>
<feature type="transmembrane region" description="Helical" evidence="7">
    <location>
        <begin position="134"/>
        <end position="157"/>
    </location>
</feature>